<evidence type="ECO:0000256" key="1">
    <source>
        <dbReference type="ARBA" id="ARBA00001947"/>
    </source>
</evidence>
<evidence type="ECO:0000256" key="6">
    <source>
        <dbReference type="ARBA" id="ARBA00023049"/>
    </source>
</evidence>
<dbReference type="Gene3D" id="3.30.2010.10">
    <property type="entry name" value="Metalloproteases ('zincins'), catalytic domain"/>
    <property type="match status" value="1"/>
</dbReference>
<dbReference type="GO" id="GO:0004222">
    <property type="term" value="F:metalloendopeptidase activity"/>
    <property type="evidence" value="ECO:0007669"/>
    <property type="project" value="InterPro"/>
</dbReference>
<dbReference type="RefSeq" id="WP_138238014.1">
    <property type="nucleotide sequence ID" value="NZ_VBRY01000001.1"/>
</dbReference>
<feature type="signal peptide" evidence="7">
    <location>
        <begin position="1"/>
        <end position="23"/>
    </location>
</feature>
<accession>A0A5R9GSP6</accession>
<organism evidence="9 10">
    <name type="scientific">Mariprofundus erugo</name>
    <dbReference type="NCBI Taxonomy" id="2528639"/>
    <lineage>
        <taxon>Bacteria</taxon>
        <taxon>Pseudomonadati</taxon>
        <taxon>Pseudomonadota</taxon>
        <taxon>Candidatius Mariprofundia</taxon>
        <taxon>Mariprofundales</taxon>
        <taxon>Mariprofundaceae</taxon>
        <taxon>Mariprofundus</taxon>
    </lineage>
</organism>
<proteinExistence type="predicted"/>
<dbReference type="PANTHER" id="PTHR22726:SF24">
    <property type="entry name" value="M48 FAMILY METALLOPEPTIDASE"/>
    <property type="match status" value="1"/>
</dbReference>
<feature type="domain" description="Peptidase M48" evidence="8">
    <location>
        <begin position="65"/>
        <end position="251"/>
    </location>
</feature>
<dbReference type="GO" id="GO:0051603">
    <property type="term" value="P:proteolysis involved in protein catabolic process"/>
    <property type="evidence" value="ECO:0007669"/>
    <property type="project" value="TreeGrafter"/>
</dbReference>
<dbReference type="Pfam" id="PF01435">
    <property type="entry name" value="Peptidase_M48"/>
    <property type="match status" value="1"/>
</dbReference>
<comment type="caution">
    <text evidence="9">The sequence shown here is derived from an EMBL/GenBank/DDBJ whole genome shotgun (WGS) entry which is preliminary data.</text>
</comment>
<evidence type="ECO:0000256" key="4">
    <source>
        <dbReference type="ARBA" id="ARBA00022801"/>
    </source>
</evidence>
<reference evidence="9 10" key="1">
    <citation type="journal article" date="2019" name="Appl. Environ. Microbiol.">
        <title>Environmental Evidence and Genomic Insight of Iron-oxidizing Bacteria Preference Towards More Corrosion Resistant Stainless Steel at Higher Salinities.</title>
        <authorList>
            <person name="Garrison C.E."/>
            <person name="Price K.A."/>
            <person name="Field E.K."/>
        </authorList>
    </citation>
    <scope>NUCLEOTIDE SEQUENCE [LARGE SCALE GENOMIC DNA]</scope>
    <source>
        <strain evidence="9 10">P3</strain>
    </source>
</reference>
<dbReference type="GO" id="GO:0046872">
    <property type="term" value="F:metal ion binding"/>
    <property type="evidence" value="ECO:0007669"/>
    <property type="project" value="UniProtKB-KW"/>
</dbReference>
<gene>
    <name evidence="9" type="ORF">FEF65_01575</name>
</gene>
<evidence type="ECO:0000256" key="5">
    <source>
        <dbReference type="ARBA" id="ARBA00022833"/>
    </source>
</evidence>
<keyword evidence="4" id="KW-0378">Hydrolase</keyword>
<keyword evidence="2" id="KW-0645">Protease</keyword>
<keyword evidence="5" id="KW-0862">Zinc</keyword>
<evidence type="ECO:0000313" key="10">
    <source>
        <dbReference type="Proteomes" id="UP000306585"/>
    </source>
</evidence>
<dbReference type="InterPro" id="IPR051156">
    <property type="entry name" value="Mito/Outer_Membr_Metalloprot"/>
</dbReference>
<evidence type="ECO:0000256" key="2">
    <source>
        <dbReference type="ARBA" id="ARBA00022670"/>
    </source>
</evidence>
<protein>
    <recommendedName>
        <fullName evidence="8">Peptidase M48 domain-containing protein</fullName>
    </recommendedName>
</protein>
<name>A0A5R9GSP6_9PROT</name>
<dbReference type="Proteomes" id="UP000306585">
    <property type="component" value="Unassembled WGS sequence"/>
</dbReference>
<dbReference type="PANTHER" id="PTHR22726">
    <property type="entry name" value="METALLOENDOPEPTIDASE OMA1"/>
    <property type="match status" value="1"/>
</dbReference>
<comment type="cofactor">
    <cofactor evidence="1">
        <name>Zn(2+)</name>
        <dbReference type="ChEBI" id="CHEBI:29105"/>
    </cofactor>
</comment>
<evidence type="ECO:0000313" key="9">
    <source>
        <dbReference type="EMBL" id="TLS69201.1"/>
    </source>
</evidence>
<keyword evidence="3" id="KW-0479">Metal-binding</keyword>
<evidence type="ECO:0000259" key="8">
    <source>
        <dbReference type="Pfam" id="PF01435"/>
    </source>
</evidence>
<keyword evidence="6" id="KW-0482">Metalloprotease</keyword>
<dbReference type="PROSITE" id="PS51257">
    <property type="entry name" value="PROKAR_LIPOPROTEIN"/>
    <property type="match status" value="1"/>
</dbReference>
<keyword evidence="7" id="KW-0732">Signal</keyword>
<feature type="chain" id="PRO_5024334663" description="Peptidase M48 domain-containing protein" evidence="7">
    <location>
        <begin position="24"/>
        <end position="487"/>
    </location>
</feature>
<evidence type="ECO:0000256" key="3">
    <source>
        <dbReference type="ARBA" id="ARBA00022723"/>
    </source>
</evidence>
<sequence length="487" mass="54373">MKFRPLALMTIAALLGVSGCATNPVSKNHDFVLMSEKAELELGQQGAAQVAKQMPLLPENDPLVRYVDKVGQKVAAKADRPELYYRFHVVDDATINAFALPGGYIYIHRGLLNHMNNEAELAAVLGHEIGHVTARHAVKQYTKAQAYQLGMAVTSVFLPIPYGSNMLTDMVAMAVIQGYGREAELQSDQLSITYITRAGYDPEATIGILKTLKRLADLDKKEKIDAGDKVEEYHGAFASHPETEKRIREAVKLSEQSQLQHGIVNHREMLAALDGYPYGDNPDQGAIIGQRFLHPDLGIQLDFPKDWVITNTPTAVNARLRKEDVYFMMKVKELSKHQTPEEVLREVFPGQKLFGIVQSGEQSGMQHAEAMIRMSAPHVSQAMIISHVFLKGSKAFVVSMWSKRDAFEQYRDQFSQISRSFRNYDKQIDGDVPRIHLYTWQAGDSWQQLAKKDGEVLGHFTAEKLAALNGMDINEQPASGTLIKVVQ</sequence>
<dbReference type="CDD" id="cd07333">
    <property type="entry name" value="M48C_bepA_like"/>
    <property type="match status" value="1"/>
</dbReference>
<dbReference type="GO" id="GO:0016020">
    <property type="term" value="C:membrane"/>
    <property type="evidence" value="ECO:0007669"/>
    <property type="project" value="TreeGrafter"/>
</dbReference>
<dbReference type="EMBL" id="VBRY01000001">
    <property type="protein sequence ID" value="TLS69201.1"/>
    <property type="molecule type" value="Genomic_DNA"/>
</dbReference>
<keyword evidence="10" id="KW-1185">Reference proteome</keyword>
<dbReference type="AlphaFoldDB" id="A0A5R9GSP6"/>
<evidence type="ECO:0000256" key="7">
    <source>
        <dbReference type="SAM" id="SignalP"/>
    </source>
</evidence>
<dbReference type="InterPro" id="IPR001915">
    <property type="entry name" value="Peptidase_M48"/>
</dbReference>